<dbReference type="RefSeq" id="XP_062650151.1">
    <property type="nucleotide sequence ID" value="XM_062786709.1"/>
</dbReference>
<dbReference type="AlphaFoldDB" id="A0AAN6Z5F4"/>
<gene>
    <name evidence="1" type="ORF">N657DRAFT_306538</name>
</gene>
<dbReference type="EMBL" id="MU853225">
    <property type="protein sequence ID" value="KAK4126380.1"/>
    <property type="molecule type" value="Genomic_DNA"/>
</dbReference>
<organism evidence="1 2">
    <name type="scientific">Parathielavia appendiculata</name>
    <dbReference type="NCBI Taxonomy" id="2587402"/>
    <lineage>
        <taxon>Eukaryota</taxon>
        <taxon>Fungi</taxon>
        <taxon>Dikarya</taxon>
        <taxon>Ascomycota</taxon>
        <taxon>Pezizomycotina</taxon>
        <taxon>Sordariomycetes</taxon>
        <taxon>Sordariomycetidae</taxon>
        <taxon>Sordariales</taxon>
        <taxon>Chaetomiaceae</taxon>
        <taxon>Parathielavia</taxon>
    </lineage>
</organism>
<evidence type="ECO:0000313" key="2">
    <source>
        <dbReference type="Proteomes" id="UP001302602"/>
    </source>
</evidence>
<accession>A0AAN6Z5F4</accession>
<sequence>MQGSAYEVSQTLTSRQDWDSPQGFSVARLTARGTLEAQLPYRNSLRLAFSIPRAVILSATLLSVFASISRLDDTIRLWWLQFREHDNDRAVKRFVSRTRRPPTNTVRLWPRQLATFNDPASRHLND</sequence>
<evidence type="ECO:0000313" key="1">
    <source>
        <dbReference type="EMBL" id="KAK4126380.1"/>
    </source>
</evidence>
<dbReference type="Proteomes" id="UP001302602">
    <property type="component" value="Unassembled WGS sequence"/>
</dbReference>
<comment type="caution">
    <text evidence="1">The sequence shown here is derived from an EMBL/GenBank/DDBJ whole genome shotgun (WGS) entry which is preliminary data.</text>
</comment>
<protein>
    <submittedName>
        <fullName evidence="1">Uncharacterized protein</fullName>
    </submittedName>
</protein>
<name>A0AAN6Z5F4_9PEZI</name>
<proteinExistence type="predicted"/>
<keyword evidence="2" id="KW-1185">Reference proteome</keyword>
<reference evidence="1" key="2">
    <citation type="submission" date="2023-05" db="EMBL/GenBank/DDBJ databases">
        <authorList>
            <consortium name="Lawrence Berkeley National Laboratory"/>
            <person name="Steindorff A."/>
            <person name="Hensen N."/>
            <person name="Bonometti L."/>
            <person name="Westerberg I."/>
            <person name="Brannstrom I.O."/>
            <person name="Guillou S."/>
            <person name="Cros-Aarteil S."/>
            <person name="Calhoun S."/>
            <person name="Haridas S."/>
            <person name="Kuo A."/>
            <person name="Mondo S."/>
            <person name="Pangilinan J."/>
            <person name="Riley R."/>
            <person name="Labutti K."/>
            <person name="Andreopoulos B."/>
            <person name="Lipzen A."/>
            <person name="Chen C."/>
            <person name="Yanf M."/>
            <person name="Daum C."/>
            <person name="Ng V."/>
            <person name="Clum A."/>
            <person name="Ohm R."/>
            <person name="Martin F."/>
            <person name="Silar P."/>
            <person name="Natvig D."/>
            <person name="Lalanne C."/>
            <person name="Gautier V."/>
            <person name="Ament-Velasquez S.L."/>
            <person name="Kruys A."/>
            <person name="Hutchinson M.I."/>
            <person name="Powell A.J."/>
            <person name="Barry K."/>
            <person name="Miller A.N."/>
            <person name="Grigoriev I.V."/>
            <person name="Debuchy R."/>
            <person name="Gladieux P."/>
            <person name="Thoren M.H."/>
            <person name="Johannesson H."/>
        </authorList>
    </citation>
    <scope>NUCLEOTIDE SEQUENCE</scope>
    <source>
        <strain evidence="1">CBS 731.68</strain>
    </source>
</reference>
<reference evidence="1" key="1">
    <citation type="journal article" date="2023" name="Mol. Phylogenet. Evol.">
        <title>Genome-scale phylogeny and comparative genomics of the fungal order Sordariales.</title>
        <authorList>
            <person name="Hensen N."/>
            <person name="Bonometti L."/>
            <person name="Westerberg I."/>
            <person name="Brannstrom I.O."/>
            <person name="Guillou S."/>
            <person name="Cros-Aarteil S."/>
            <person name="Calhoun S."/>
            <person name="Haridas S."/>
            <person name="Kuo A."/>
            <person name="Mondo S."/>
            <person name="Pangilinan J."/>
            <person name="Riley R."/>
            <person name="LaButti K."/>
            <person name="Andreopoulos B."/>
            <person name="Lipzen A."/>
            <person name="Chen C."/>
            <person name="Yan M."/>
            <person name="Daum C."/>
            <person name="Ng V."/>
            <person name="Clum A."/>
            <person name="Steindorff A."/>
            <person name="Ohm R.A."/>
            <person name="Martin F."/>
            <person name="Silar P."/>
            <person name="Natvig D.O."/>
            <person name="Lalanne C."/>
            <person name="Gautier V."/>
            <person name="Ament-Velasquez S.L."/>
            <person name="Kruys A."/>
            <person name="Hutchinson M.I."/>
            <person name="Powell A.J."/>
            <person name="Barry K."/>
            <person name="Miller A.N."/>
            <person name="Grigoriev I.V."/>
            <person name="Debuchy R."/>
            <person name="Gladieux P."/>
            <person name="Hiltunen Thoren M."/>
            <person name="Johannesson H."/>
        </authorList>
    </citation>
    <scope>NUCLEOTIDE SEQUENCE</scope>
    <source>
        <strain evidence="1">CBS 731.68</strain>
    </source>
</reference>
<dbReference type="GeneID" id="87823477"/>